<comment type="caution">
    <text evidence="2">The sequence shown here is derived from an EMBL/GenBank/DDBJ whole genome shotgun (WGS) entry which is preliminary data.</text>
</comment>
<proteinExistence type="predicted"/>
<feature type="transmembrane region" description="Helical" evidence="1">
    <location>
        <begin position="87"/>
        <end position="104"/>
    </location>
</feature>
<dbReference type="EMBL" id="LAZR01008332">
    <property type="protein sequence ID" value="KKM79455.1"/>
    <property type="molecule type" value="Genomic_DNA"/>
</dbReference>
<evidence type="ECO:0000313" key="2">
    <source>
        <dbReference type="EMBL" id="KKM79455.1"/>
    </source>
</evidence>
<name>A0A0F9MS32_9ZZZZ</name>
<feature type="transmembrane region" description="Helical" evidence="1">
    <location>
        <begin position="28"/>
        <end position="53"/>
    </location>
</feature>
<accession>A0A0F9MS32</accession>
<reference evidence="2" key="1">
    <citation type="journal article" date="2015" name="Nature">
        <title>Complex archaea that bridge the gap between prokaryotes and eukaryotes.</title>
        <authorList>
            <person name="Spang A."/>
            <person name="Saw J.H."/>
            <person name="Jorgensen S.L."/>
            <person name="Zaremba-Niedzwiedzka K."/>
            <person name="Martijn J."/>
            <person name="Lind A.E."/>
            <person name="van Eijk R."/>
            <person name="Schleper C."/>
            <person name="Guy L."/>
            <person name="Ettema T.J."/>
        </authorList>
    </citation>
    <scope>NUCLEOTIDE SEQUENCE</scope>
</reference>
<organism evidence="2">
    <name type="scientific">marine sediment metagenome</name>
    <dbReference type="NCBI Taxonomy" id="412755"/>
    <lineage>
        <taxon>unclassified sequences</taxon>
        <taxon>metagenomes</taxon>
        <taxon>ecological metagenomes</taxon>
    </lineage>
</organism>
<keyword evidence="1" id="KW-0472">Membrane</keyword>
<feature type="transmembrane region" description="Helical" evidence="1">
    <location>
        <begin position="65"/>
        <end position="81"/>
    </location>
</feature>
<dbReference type="AlphaFoldDB" id="A0A0F9MS32"/>
<sequence length="112" mass="12338">MSDATVSSMIKPRSGTPLPVHAAPRIPVFALGTSLGLFLAVTFTLCVGFDLLFPGQAMYESWLRLLPGFTWLSWPSFLLGLAESFAYGWYVALIFGPLYNFFAARGDRRGRA</sequence>
<keyword evidence="1" id="KW-0812">Transmembrane</keyword>
<dbReference type="Pfam" id="PF18926">
    <property type="entry name" value="DUF5676"/>
    <property type="match status" value="1"/>
</dbReference>
<dbReference type="InterPro" id="IPR044020">
    <property type="entry name" value="DUF5676"/>
</dbReference>
<evidence type="ECO:0000256" key="1">
    <source>
        <dbReference type="SAM" id="Phobius"/>
    </source>
</evidence>
<keyword evidence="1" id="KW-1133">Transmembrane helix</keyword>
<protein>
    <submittedName>
        <fullName evidence="2">Uncharacterized protein</fullName>
    </submittedName>
</protein>
<gene>
    <name evidence="2" type="ORF">LCGC14_1349740</name>
</gene>